<evidence type="ECO:0000313" key="3">
    <source>
        <dbReference type="EMBL" id="KIF52750.1"/>
    </source>
</evidence>
<dbReference type="EMBL" id="JPRD01000019">
    <property type="protein sequence ID" value="KIF52750.1"/>
    <property type="molecule type" value="Genomic_DNA"/>
</dbReference>
<accession>A0A0C1Z6X8</accession>
<evidence type="ECO:0000259" key="1">
    <source>
        <dbReference type="Pfam" id="PF03235"/>
    </source>
</evidence>
<dbReference type="InterPro" id="IPR011089">
    <property type="entry name" value="GmrSD_C"/>
</dbReference>
<dbReference type="Proteomes" id="UP000031586">
    <property type="component" value="Unassembled WGS sequence"/>
</dbReference>
<evidence type="ECO:0000259" key="2">
    <source>
        <dbReference type="Pfam" id="PF07510"/>
    </source>
</evidence>
<organism evidence="3 4">
    <name type="scientific">Vibrio owensii CAIM 1854 = LMG 25443</name>
    <dbReference type="NCBI Taxonomy" id="1229493"/>
    <lineage>
        <taxon>Bacteria</taxon>
        <taxon>Pseudomonadati</taxon>
        <taxon>Pseudomonadota</taxon>
        <taxon>Gammaproteobacteria</taxon>
        <taxon>Vibrionales</taxon>
        <taxon>Vibrionaceae</taxon>
        <taxon>Vibrio</taxon>
    </lineage>
</organism>
<dbReference type="InterPro" id="IPR004919">
    <property type="entry name" value="GmrSD_N"/>
</dbReference>
<name>A0A0C1Z6X8_9VIBR</name>
<reference evidence="3 4" key="1">
    <citation type="submission" date="2014-07" db="EMBL/GenBank/DDBJ databases">
        <title>Unique and conserved regions in Vibrio harveyi and related species in comparison with the shrimp pathogen Vibrio harveyi CAIM 1792.</title>
        <authorList>
            <person name="Espinoza-Valles I."/>
            <person name="Vora G."/>
            <person name="Leekitcharoenphon P."/>
            <person name="Ussery D."/>
            <person name="Hoj L."/>
            <person name="Gomez-Gil B."/>
        </authorList>
    </citation>
    <scope>NUCLEOTIDE SEQUENCE [LARGE SCALE GENOMIC DNA]</scope>
    <source>
        <strain evidence="4">CAIM 1854 / LMG 25443</strain>
    </source>
</reference>
<evidence type="ECO:0000313" key="4">
    <source>
        <dbReference type="Proteomes" id="UP000031586"/>
    </source>
</evidence>
<dbReference type="PANTHER" id="PTHR35149">
    <property type="entry name" value="SLL5132 PROTEIN"/>
    <property type="match status" value="1"/>
</dbReference>
<protein>
    <recommendedName>
        <fullName evidence="5">DUF262 domain-containing protein</fullName>
    </recommendedName>
</protein>
<dbReference type="Pfam" id="PF03235">
    <property type="entry name" value="GmrSD_N"/>
    <property type="match status" value="1"/>
</dbReference>
<proteinExistence type="predicted"/>
<feature type="domain" description="GmrSD restriction endonucleases C-terminal" evidence="2">
    <location>
        <begin position="408"/>
        <end position="540"/>
    </location>
</feature>
<comment type="caution">
    <text evidence="3">The sequence shown here is derived from an EMBL/GenBank/DDBJ whole genome shotgun (WGS) entry which is preliminary data.</text>
</comment>
<dbReference type="Pfam" id="PF07510">
    <property type="entry name" value="GmrSD_C"/>
    <property type="match status" value="1"/>
</dbReference>
<dbReference type="PATRIC" id="fig|1229493.5.peg.1640"/>
<dbReference type="AlphaFoldDB" id="A0A0C1Z6X8"/>
<feature type="domain" description="GmrSD restriction endonucleases N-terminal" evidence="1">
    <location>
        <begin position="8"/>
        <end position="219"/>
    </location>
</feature>
<evidence type="ECO:0008006" key="5">
    <source>
        <dbReference type="Google" id="ProtNLM"/>
    </source>
</evidence>
<dbReference type="PANTHER" id="PTHR35149:SF2">
    <property type="entry name" value="DUF262 DOMAIN-CONTAINING PROTEIN"/>
    <property type="match status" value="1"/>
</dbReference>
<gene>
    <name evidence="3" type="ORF">H735_12655</name>
</gene>
<dbReference type="RefSeq" id="WP_020197668.1">
    <property type="nucleotide sequence ID" value="NZ_BAOH01000133.1"/>
</dbReference>
<sequence length="550" mass="64035">MEAKECKVQDILTENKKYIIPAYQRPYSWSPDNAEQLIDDIYQSYLSDEKEYFIGSMICINKGNNTFEVVDGQQRLTTLSLIVSELKKLIDHQGVKDDLQKRILPIDVYSDETDEPRLVVRKKEHDLYKFYILQDKKEYKPEKPTGTEQLFIDNATVVRKYLQDKDQIDLKKIAKYILQNVFIVFVQTEDFASSFRLFNVLNNRGLPLSNADLLKNTLFESAASLKRDSSQIESAWSQIEDMVGVNKLDKFLTLHKLSEKKDRDRVLQKGLDAFVTSLQNDFDDDAVEMSLMLVNSAKNYTKLTEIEFDNLSLKRKIASLTNLATDEWIPPVMAFLNRMTRERDLTWPEFSDFVTAFEKVYMHGWLKKQVKSQREMVCYSALVAINNGKSFTDIIEHVNQHADNSGFTEALDQDLYEPRPNQVNLIKAILLRLDLEQQDESVIKTYTGRITIEHILPQKLANEYWTSRFNSNEHAMWLHKLGNLTLISGSKNSEAQNSDFEKKKGIYEKLNNKSSFDLTRDICKVSEWDIYSLKERHEQLKCALTDLWLV</sequence>